<sequence>MRLIRLLKNDLAKEISGWVEKDLISTEQARSICRLYDVDYDSIQNYSLGYRLLIGLGYLFIGLAVITLLGANWDEIPRALRMGGLLMLTLMTHGLAFKSYLTGRTSSAVGLFLLGNLFYGASIILIAQIYHLGEHMPDGIFWWALGSLPFGVLLKNSWLTLFSSLLAMLWFVLEFGMGFFPSLFPLFIVVSVYVLYKGPFSSILFLTTVASIGLWIEAVLSAVWAGERYDYTIHMEHLLVSVALFVWAYAVSGWLYAQSSHKAKDYGVLLSLWALRFGLVALFVFSFEGPWETLIESNWDQQRSMWLCVIVLLTASLWFAWQGRILQLLLPVAVFASLSMMAVVATEDRSAAVYFQIVYNIALIGTGIGLIVRGIHQGISHYFFLGVATILLTAFMRYIDLIGDYIGGAIMFMVLAAVLLCAAKYWKTHQGQGGTP</sequence>
<feature type="domain" description="DUF2157" evidence="2">
    <location>
        <begin position="18"/>
        <end position="159"/>
    </location>
</feature>
<gene>
    <name evidence="3" type="ORF">G8770_16710</name>
</gene>
<feature type="transmembrane region" description="Helical" evidence="1">
    <location>
        <begin position="83"/>
        <end position="101"/>
    </location>
</feature>
<keyword evidence="1" id="KW-1133">Transmembrane helix</keyword>
<name>A0A9E5MMY5_9GAMM</name>
<accession>A0A9E5MMY5</accession>
<dbReference type="Proteomes" id="UP000787472">
    <property type="component" value="Unassembled WGS sequence"/>
</dbReference>
<evidence type="ECO:0000256" key="1">
    <source>
        <dbReference type="SAM" id="Phobius"/>
    </source>
</evidence>
<comment type="caution">
    <text evidence="3">The sequence shown here is derived from an EMBL/GenBank/DDBJ whole genome shotgun (WGS) entry which is preliminary data.</text>
</comment>
<feature type="transmembrane region" description="Helical" evidence="1">
    <location>
        <begin position="48"/>
        <end position="71"/>
    </location>
</feature>
<feature type="transmembrane region" description="Helical" evidence="1">
    <location>
        <begin position="140"/>
        <end position="173"/>
    </location>
</feature>
<dbReference type="Pfam" id="PF09925">
    <property type="entry name" value="DUF2157"/>
    <property type="match status" value="1"/>
</dbReference>
<evidence type="ECO:0000313" key="4">
    <source>
        <dbReference type="Proteomes" id="UP000787472"/>
    </source>
</evidence>
<dbReference type="InterPro" id="IPR018677">
    <property type="entry name" value="DUF2157"/>
</dbReference>
<keyword evidence="4" id="KW-1185">Reference proteome</keyword>
<evidence type="ECO:0000313" key="3">
    <source>
        <dbReference type="EMBL" id="NHO67192.1"/>
    </source>
</evidence>
<proteinExistence type="predicted"/>
<feature type="transmembrane region" description="Helical" evidence="1">
    <location>
        <begin position="203"/>
        <end position="226"/>
    </location>
</feature>
<dbReference type="EMBL" id="JAAONZ010000015">
    <property type="protein sequence ID" value="NHO67192.1"/>
    <property type="molecule type" value="Genomic_DNA"/>
</dbReference>
<feature type="transmembrane region" description="Helical" evidence="1">
    <location>
        <begin position="266"/>
        <end position="284"/>
    </location>
</feature>
<evidence type="ECO:0000259" key="2">
    <source>
        <dbReference type="Pfam" id="PF09925"/>
    </source>
</evidence>
<dbReference type="AlphaFoldDB" id="A0A9E5MMY5"/>
<feature type="transmembrane region" description="Helical" evidence="1">
    <location>
        <begin position="351"/>
        <end position="372"/>
    </location>
</feature>
<feature type="transmembrane region" description="Helical" evidence="1">
    <location>
        <begin position="405"/>
        <end position="426"/>
    </location>
</feature>
<feature type="transmembrane region" description="Helical" evidence="1">
    <location>
        <begin position="238"/>
        <end position="257"/>
    </location>
</feature>
<feature type="transmembrane region" description="Helical" evidence="1">
    <location>
        <begin position="304"/>
        <end position="321"/>
    </location>
</feature>
<feature type="transmembrane region" description="Helical" evidence="1">
    <location>
        <begin position="107"/>
        <end position="128"/>
    </location>
</feature>
<organism evidence="3 4">
    <name type="scientific">Pseudomaricurvus hydrocarbonicus</name>
    <dbReference type="NCBI Taxonomy" id="1470433"/>
    <lineage>
        <taxon>Bacteria</taxon>
        <taxon>Pseudomonadati</taxon>
        <taxon>Pseudomonadota</taxon>
        <taxon>Gammaproteobacteria</taxon>
        <taxon>Cellvibrionales</taxon>
        <taxon>Cellvibrionaceae</taxon>
        <taxon>Pseudomaricurvus</taxon>
    </lineage>
</organism>
<keyword evidence="1" id="KW-0472">Membrane</keyword>
<dbReference type="RefSeq" id="WP_167189442.1">
    <property type="nucleotide sequence ID" value="NZ_JAAONZ010000015.1"/>
</dbReference>
<feature type="transmembrane region" description="Helical" evidence="1">
    <location>
        <begin position="379"/>
        <end position="399"/>
    </location>
</feature>
<protein>
    <submittedName>
        <fullName evidence="3">DUF2157 domain-containing protein</fullName>
    </submittedName>
</protein>
<keyword evidence="1" id="KW-0812">Transmembrane</keyword>
<reference evidence="3" key="1">
    <citation type="submission" date="2020-03" db="EMBL/GenBank/DDBJ databases">
        <authorList>
            <person name="Guo F."/>
        </authorList>
    </citation>
    <scope>NUCLEOTIDE SEQUENCE</scope>
    <source>
        <strain evidence="3">JCM 30134</strain>
    </source>
</reference>